<evidence type="ECO:0000259" key="3">
    <source>
        <dbReference type="PROSITE" id="PS50914"/>
    </source>
</evidence>
<dbReference type="STRING" id="521674.Plim_2750"/>
<dbReference type="PANTHER" id="PTHR34606:SF15">
    <property type="entry name" value="BON DOMAIN-CONTAINING PROTEIN"/>
    <property type="match status" value="1"/>
</dbReference>
<accession>D5SR80</accession>
<organism evidence="4 5">
    <name type="scientific">Planctopirus limnophila (strain ATCC 43296 / DSM 3776 / IFAM 1008 / Mu 290)</name>
    <name type="common">Planctomyces limnophilus</name>
    <dbReference type="NCBI Taxonomy" id="521674"/>
    <lineage>
        <taxon>Bacteria</taxon>
        <taxon>Pseudomonadati</taxon>
        <taxon>Planctomycetota</taxon>
        <taxon>Planctomycetia</taxon>
        <taxon>Planctomycetales</taxon>
        <taxon>Planctomycetaceae</taxon>
        <taxon>Planctopirus</taxon>
    </lineage>
</organism>
<dbReference type="KEGG" id="plm:Plim_2750"/>
<feature type="chain" id="PRO_5003076515" evidence="2">
    <location>
        <begin position="20"/>
        <end position="148"/>
    </location>
</feature>
<gene>
    <name evidence="4" type="ordered locus">Plim_2750</name>
</gene>
<feature type="region of interest" description="Disordered" evidence="1">
    <location>
        <begin position="22"/>
        <end position="70"/>
    </location>
</feature>
<dbReference type="InterPro" id="IPR007055">
    <property type="entry name" value="BON_dom"/>
</dbReference>
<dbReference type="AlphaFoldDB" id="D5SR80"/>
<name>D5SR80_PLAL2</name>
<dbReference type="Proteomes" id="UP000002220">
    <property type="component" value="Chromosome"/>
</dbReference>
<reference evidence="4 5" key="1">
    <citation type="journal article" date="2010" name="Stand. Genomic Sci.">
        <title>Complete genome sequence of Planctomyces limnophilus type strain (Mu 290).</title>
        <authorList>
            <person name="Labutti K."/>
            <person name="Sikorski J."/>
            <person name="Schneider S."/>
            <person name="Nolan M."/>
            <person name="Lucas S."/>
            <person name="Glavina Del Rio T."/>
            <person name="Tice H."/>
            <person name="Cheng J.F."/>
            <person name="Goodwin L."/>
            <person name="Pitluck S."/>
            <person name="Liolios K."/>
            <person name="Ivanova N."/>
            <person name="Mavromatis K."/>
            <person name="Mikhailova N."/>
            <person name="Pati A."/>
            <person name="Chen A."/>
            <person name="Palaniappan K."/>
            <person name="Land M."/>
            <person name="Hauser L."/>
            <person name="Chang Y.J."/>
            <person name="Jeffries C.D."/>
            <person name="Tindall B.J."/>
            <person name="Rohde M."/>
            <person name="Goker M."/>
            <person name="Woyke T."/>
            <person name="Bristow J."/>
            <person name="Eisen J.A."/>
            <person name="Markowitz V."/>
            <person name="Hugenholtz P."/>
            <person name="Kyrpides N.C."/>
            <person name="Klenk H.P."/>
            <person name="Lapidus A."/>
        </authorList>
    </citation>
    <scope>NUCLEOTIDE SEQUENCE [LARGE SCALE GENOMIC DNA]</scope>
    <source>
        <strain evidence="5">ATCC 43296 / DSM 3776 / IFAM 1008 / 290</strain>
    </source>
</reference>
<dbReference type="EMBL" id="CP001744">
    <property type="protein sequence ID" value="ADG68573.1"/>
    <property type="molecule type" value="Genomic_DNA"/>
</dbReference>
<evidence type="ECO:0000256" key="2">
    <source>
        <dbReference type="SAM" id="SignalP"/>
    </source>
</evidence>
<dbReference type="PROSITE" id="PS51257">
    <property type="entry name" value="PROKAR_LIPOPROTEIN"/>
    <property type="match status" value="1"/>
</dbReference>
<dbReference type="SMART" id="SM00749">
    <property type="entry name" value="BON"/>
    <property type="match status" value="1"/>
</dbReference>
<sequence>MRYLSLSLLCCIASACGYMGSGTASQPTTPTTPTTSHKVSIPDPSPTNTGINARDRSDETMTPFDQNENPKDIAITADIRKRIVGSTMSISANNTKIMTKNGKVTLRGPVATSAEKAQIDVIAKEIAGTVNVDNQLDVSSKPSTSPEN</sequence>
<dbReference type="InterPro" id="IPR051686">
    <property type="entry name" value="Lipoprotein_DolP"/>
</dbReference>
<evidence type="ECO:0000313" key="4">
    <source>
        <dbReference type="EMBL" id="ADG68573.1"/>
    </source>
</evidence>
<feature type="domain" description="BON" evidence="3">
    <location>
        <begin position="71"/>
        <end position="140"/>
    </location>
</feature>
<dbReference type="RefSeq" id="WP_013111004.1">
    <property type="nucleotide sequence ID" value="NC_014148.1"/>
</dbReference>
<dbReference type="HOGENOM" id="CLU_139756_1_0_0"/>
<dbReference type="PROSITE" id="PS50914">
    <property type="entry name" value="BON"/>
    <property type="match status" value="1"/>
</dbReference>
<protein>
    <submittedName>
        <fullName evidence="4">Transport-associated protein</fullName>
    </submittedName>
</protein>
<dbReference type="Gene3D" id="3.30.1340.30">
    <property type="match status" value="1"/>
</dbReference>
<dbReference type="eggNOG" id="COG2823">
    <property type="taxonomic scope" value="Bacteria"/>
</dbReference>
<dbReference type="InterPro" id="IPR014004">
    <property type="entry name" value="Transpt-assoc_nodulatn_dom_bac"/>
</dbReference>
<dbReference type="PANTHER" id="PTHR34606">
    <property type="entry name" value="BON DOMAIN-CONTAINING PROTEIN"/>
    <property type="match status" value="1"/>
</dbReference>
<keyword evidence="5" id="KW-1185">Reference proteome</keyword>
<evidence type="ECO:0000256" key="1">
    <source>
        <dbReference type="SAM" id="MobiDB-lite"/>
    </source>
</evidence>
<evidence type="ECO:0000313" key="5">
    <source>
        <dbReference type="Proteomes" id="UP000002220"/>
    </source>
</evidence>
<feature type="signal peptide" evidence="2">
    <location>
        <begin position="1"/>
        <end position="19"/>
    </location>
</feature>
<keyword evidence="2" id="KW-0732">Signal</keyword>
<proteinExistence type="predicted"/>
<dbReference type="Pfam" id="PF04972">
    <property type="entry name" value="BON"/>
    <property type="match status" value="1"/>
</dbReference>